<reference evidence="5" key="1">
    <citation type="submission" date="2022-09" db="EMBL/GenBank/DDBJ databases">
        <title>Culturomic study of gut microbiota in children with autism spectrum disorder.</title>
        <authorList>
            <person name="Efimov B.A."/>
            <person name="Chaplin A.V."/>
            <person name="Sokolova S.R."/>
            <person name="Pikina A.P."/>
            <person name="Korzhanova M."/>
            <person name="Belova V."/>
            <person name="Korostin D."/>
        </authorList>
    </citation>
    <scope>NUCLEOTIDE SEQUENCE</scope>
    <source>
        <strain evidence="5">ASD5510</strain>
    </source>
</reference>
<keyword evidence="3" id="KW-1133">Transmembrane helix</keyword>
<feature type="chain" id="PRO_5039900182" evidence="4">
    <location>
        <begin position="38"/>
        <end position="1625"/>
    </location>
</feature>
<evidence type="ECO:0000256" key="2">
    <source>
        <dbReference type="SAM" id="MobiDB-lite"/>
    </source>
</evidence>
<dbReference type="NCBIfam" id="TIGR02543">
    <property type="entry name" value="List_Bact_rpt"/>
    <property type="match status" value="1"/>
</dbReference>
<keyword evidence="3" id="KW-0472">Membrane</keyword>
<feature type="transmembrane region" description="Helical" evidence="3">
    <location>
        <begin position="1601"/>
        <end position="1619"/>
    </location>
</feature>
<dbReference type="Pfam" id="PF09479">
    <property type="entry name" value="Flg_new"/>
    <property type="match status" value="1"/>
</dbReference>
<evidence type="ECO:0000256" key="1">
    <source>
        <dbReference type="ARBA" id="ARBA00004196"/>
    </source>
</evidence>
<dbReference type="Proteomes" id="UP001065549">
    <property type="component" value="Unassembled WGS sequence"/>
</dbReference>
<dbReference type="InterPro" id="IPR036116">
    <property type="entry name" value="FN3_sf"/>
</dbReference>
<evidence type="ECO:0000256" key="3">
    <source>
        <dbReference type="SAM" id="Phobius"/>
    </source>
</evidence>
<feature type="compositionally biased region" description="Basic and acidic residues" evidence="2">
    <location>
        <begin position="1553"/>
        <end position="1566"/>
    </location>
</feature>
<proteinExistence type="predicted"/>
<gene>
    <name evidence="5" type="ORF">OBO34_05135</name>
</gene>
<dbReference type="SUPFAM" id="SSF49265">
    <property type="entry name" value="Fibronectin type III"/>
    <property type="match status" value="1"/>
</dbReference>
<accession>A0A9J6QP44</accession>
<dbReference type="RefSeq" id="WP_253019611.1">
    <property type="nucleotide sequence ID" value="NZ_JAOSHN010000002.1"/>
</dbReference>
<evidence type="ECO:0000256" key="4">
    <source>
        <dbReference type="SAM" id="SignalP"/>
    </source>
</evidence>
<dbReference type="GO" id="GO:0030313">
    <property type="term" value="C:cell envelope"/>
    <property type="evidence" value="ECO:0007669"/>
    <property type="project" value="UniProtKB-SubCell"/>
</dbReference>
<keyword evidence="3" id="KW-0812">Transmembrane</keyword>
<evidence type="ECO:0000313" key="5">
    <source>
        <dbReference type="EMBL" id="MCU7377738.1"/>
    </source>
</evidence>
<dbReference type="InterPro" id="IPR013783">
    <property type="entry name" value="Ig-like_fold"/>
</dbReference>
<dbReference type="EMBL" id="JAOSHN010000002">
    <property type="protein sequence ID" value="MCU7377738.1"/>
    <property type="molecule type" value="Genomic_DNA"/>
</dbReference>
<feature type="signal peptide" evidence="4">
    <location>
        <begin position="1"/>
        <end position="37"/>
    </location>
</feature>
<keyword evidence="4" id="KW-0732">Signal</keyword>
<name>A0A9J6QP44_9FIRM</name>
<dbReference type="InterPro" id="IPR042229">
    <property type="entry name" value="Listeria/Bacterioides_rpt_sf"/>
</dbReference>
<organism evidence="5 6">
    <name type="scientific">Hominibacterium faecale</name>
    <dbReference type="NCBI Taxonomy" id="2839743"/>
    <lineage>
        <taxon>Bacteria</taxon>
        <taxon>Bacillati</taxon>
        <taxon>Bacillota</taxon>
        <taxon>Clostridia</taxon>
        <taxon>Peptostreptococcales</taxon>
        <taxon>Anaerovoracaceae</taxon>
        <taxon>Hominibacterium</taxon>
    </lineage>
</organism>
<dbReference type="Gene3D" id="2.60.40.4270">
    <property type="entry name" value="Listeria-Bacteroides repeat domain"/>
    <property type="match status" value="1"/>
</dbReference>
<dbReference type="InterPro" id="IPR013378">
    <property type="entry name" value="InlB-like_B-rpt"/>
</dbReference>
<sequence>MKKHDMYQHPIAPMIALTLCLGIVFSITMLFPAQAQAASAANAENYFSGKAYQAFGLSSVNSAGSQPGDFIKNVEEPLAGYTPMGLSELYVASMNQNAAYSGEAQIKKGPENFSNDSIKLENMKPVSSLPYSSGNHYQAQNATAVSYDSPRDQSAAEGIAESVLYSEGGNSYQKITLYDSGMKKLDSLIIPISDKTSGDWVKGIEADGARGLTAITAGRYYDDLPCIAAYVPARTASNGSKDGPYIMIASVDSQKIKIRQKINLRDLSQDSKQNSFSDTRYKDWYLPVVDLHTTGIAGYDDLVINASLPFAEIYKGRSQSGASVIYSSKNKKAIGASKFVMGRLYDIPMNAGTCARFAAACDTDLNGNGAGELVVAAHKSKTGGKGKGTMDTEKNVVQMVTWNPVKKEYQYVWPYAKDVSKIKGICVEKEITEPAAVTAGRYFEGDNQDYLFVEGVTYRFKGAFPAAAETEADYFRNSSLEESHRMSLHGKGNLFVSHAVTACFAKDKYGTEQTAVVSGVAGKSDSRVSYDISWVHTDGASGSLTQTESNTGYLTNKEISGSGTFLTLTNVDVDNDSVFFKYKGKRCGFSAPTPVAVLPAAPYYDELSYLDDYDAGSVSFTISSQEKSGADGSWTISGGVNMGLEQKGGAGAAGKDSIINGAFQDERMLSRLRIRYDAQNIETSVHYASDGGGANVVCAASPMTSYLYDVWVPEYTVTAKMREEYKKQTGSDCPFKKGSVQGGTFETYAVNNIYNPQYGIISVEQYNKAAKTYGTPDTPVSEIPMDEIYADYVPGAPDTYPKAEADLKNVASGSCRAGGTQKVSTDAAYGFSVEDDQKNELKNGFSLDFSPSLDYMASTKVGLFTSGESSVQGSQNPAISSGASWIASNRTGKALEASLTGLPQEASAYVFDATPALWRTTALSGADGDGRNPYVFGFLADGADTAPPTVPDMWVYDTQLERLGVGARTSYITLCWDDKDGTRPAAEYEVLQVDGNTAIPVGTSKTNMLTVEKLLSGQPFTFRLRAKGAGGEESILGRPLQAASQPKEQPAIKVQPQNVSANVGDSATFNVDAQPGIPDGTLYYQWQRFELSPNSLLGSWKNLTEHPVEGKTSYTLENVQEKDNNAKVRVVVYQTPTVGGICPMVCSQEAGLAVGPDANECTLQLSLQSSLMDYNTGHDTTFSVTDNTDGWPIVISGLPKGDLKGQKLYLLFVDETGTAVLDQIYIEVLAGPIVTASYYITGLFNVGQDGQPALQEGRIQMYAIFSGSLDLSLSDPDDPSSPTLADSEIIERLKNFLQTGDPSVWSTALAPRAAGSMYLPCYATAVMNYHSVDEDINSVEMGFETGRGRNSPLNIRHVTRATPEFELLPAEVDGGRFLGWYADAGHTTGVSSIGPASLSSLPPVLYAAYEDTSYSITYHLDGGTNDPLNPDSYTIVSPSIGLRAPQKPGYRFTGWFTDAGLKTPVKVIPHGSEGKVELYAGWELINYHVYYTAGAGKVPGNNPQTYTILDAVSPAPPVYGEENGAWYTDSLFSGAFSGLPVGSTGTLVLYGKAPKEPDTPPTKPEEPGTSPTEPEKPVTPPAKPGEPGTQGSIKTGDDSTIWPYLVLMAGTGAVIIIIWRNRRKF</sequence>
<evidence type="ECO:0000313" key="6">
    <source>
        <dbReference type="Proteomes" id="UP001065549"/>
    </source>
</evidence>
<comment type="caution">
    <text evidence="5">The sequence shown here is derived from an EMBL/GenBank/DDBJ whole genome shotgun (WGS) entry which is preliminary data.</text>
</comment>
<comment type="subcellular location">
    <subcellularLocation>
        <location evidence="1">Cell envelope</location>
    </subcellularLocation>
</comment>
<dbReference type="Gene3D" id="2.60.40.10">
    <property type="entry name" value="Immunoglobulins"/>
    <property type="match status" value="1"/>
</dbReference>
<protein>
    <submittedName>
        <fullName evidence="5">InlB B-repeat-containing protein</fullName>
    </submittedName>
</protein>
<keyword evidence="6" id="KW-1185">Reference proteome</keyword>
<feature type="region of interest" description="Disordered" evidence="2">
    <location>
        <begin position="1550"/>
        <end position="1595"/>
    </location>
</feature>